<evidence type="ECO:0008006" key="3">
    <source>
        <dbReference type="Google" id="ProtNLM"/>
    </source>
</evidence>
<evidence type="ECO:0000313" key="1">
    <source>
        <dbReference type="EMBL" id="PST43128.1"/>
    </source>
</evidence>
<dbReference type="Pfam" id="PF12900">
    <property type="entry name" value="Pyridox_ox_2"/>
    <property type="match status" value="1"/>
</dbReference>
<gene>
    <name evidence="1" type="ORF">C7U54_02380</name>
</gene>
<accession>A0A2T3G6J4</accession>
<name>A0A2T3G6J4_9FIRM</name>
<proteinExistence type="predicted"/>
<dbReference type="InterPro" id="IPR012349">
    <property type="entry name" value="Split_barrel_FMN-bd"/>
</dbReference>
<dbReference type="InterPro" id="IPR024747">
    <property type="entry name" value="Pyridox_Oxase-rel"/>
</dbReference>
<dbReference type="PANTHER" id="PTHR34071">
    <property type="entry name" value="5-NITROIMIDAZOLE ANTIBIOTICS RESISTANCE PROTEIN, NIMA-FAMILY-RELATED PROTEIN-RELATED"/>
    <property type="match status" value="1"/>
</dbReference>
<sequence length="182" mass="21363">MLKEMNIANIGMNDEDGYPYVVPTNFGFEMTDTHLNIYTHFMKVGKKVDLLKKDPRVCVEFSIFNDFPDKKYKGHYHDYRSVIAKGKMKMLDYKDDPETWEKGYNLLYTCNHREIKPLSERKVVPGIYIGVIECDLKDVTAKSEFPLRTVEDVPFLNVYEQEDDEIPFDISDIIADRKARMK</sequence>
<comment type="caution">
    <text evidence="1">The sequence shown here is derived from an EMBL/GenBank/DDBJ whole genome shotgun (WGS) entry which is preliminary data.</text>
</comment>
<dbReference type="Proteomes" id="UP000240974">
    <property type="component" value="Unassembled WGS sequence"/>
</dbReference>
<reference evidence="1 2" key="1">
    <citation type="journal article" date="2019" name="Int. J. Syst. Evol. Microbiol.">
        <title>Faecalibacillus intestinalis gen. nov., sp. nov. and Faecalibacillus faecis sp. nov., isolated from human faeces.</title>
        <authorList>
            <person name="Seo B."/>
            <person name="Jeon K."/>
            <person name="Baek I."/>
            <person name="Lee Y.M."/>
            <person name="Baek K."/>
            <person name="Ko G."/>
        </authorList>
    </citation>
    <scope>NUCLEOTIDE SEQUENCE [LARGE SCALE GENOMIC DNA]</scope>
    <source>
        <strain evidence="1 2">SNUG30099</strain>
    </source>
</reference>
<dbReference type="AlphaFoldDB" id="A0A2T3G6J4"/>
<dbReference type="SUPFAM" id="SSF50475">
    <property type="entry name" value="FMN-binding split barrel"/>
    <property type="match status" value="1"/>
</dbReference>
<organism evidence="1 2">
    <name type="scientific">Faecalibacillus intestinalis</name>
    <dbReference type="NCBI Taxonomy" id="1982626"/>
    <lineage>
        <taxon>Bacteria</taxon>
        <taxon>Bacillati</taxon>
        <taxon>Bacillota</taxon>
        <taxon>Erysipelotrichia</taxon>
        <taxon>Erysipelotrichales</taxon>
        <taxon>Coprobacillaceae</taxon>
        <taxon>Faecalibacillus</taxon>
    </lineage>
</organism>
<dbReference type="EMBL" id="PYLQ01000002">
    <property type="protein sequence ID" value="PST43128.1"/>
    <property type="molecule type" value="Genomic_DNA"/>
</dbReference>
<protein>
    <recommendedName>
        <fullName evidence="3">Flavin-nucleotide-binding protein</fullName>
    </recommendedName>
</protein>
<keyword evidence="2" id="KW-1185">Reference proteome</keyword>
<evidence type="ECO:0000313" key="2">
    <source>
        <dbReference type="Proteomes" id="UP000240974"/>
    </source>
</evidence>
<dbReference type="PANTHER" id="PTHR34071:SF2">
    <property type="entry name" value="FLAVIN-NUCLEOTIDE-BINDING PROTEIN"/>
    <property type="match status" value="1"/>
</dbReference>
<dbReference type="Gene3D" id="2.30.110.10">
    <property type="entry name" value="Electron Transport, Fmn-binding Protein, Chain A"/>
    <property type="match status" value="1"/>
</dbReference>